<dbReference type="Gene3D" id="1.10.10.10">
    <property type="entry name" value="Winged helix-like DNA-binding domain superfamily/Winged helix DNA-binding domain"/>
    <property type="match status" value="1"/>
</dbReference>
<dbReference type="NCBIfam" id="NF033788">
    <property type="entry name" value="HTH_metalloreg"/>
    <property type="match status" value="1"/>
</dbReference>
<dbReference type="InterPro" id="IPR011991">
    <property type="entry name" value="ArsR-like_HTH"/>
</dbReference>
<evidence type="ECO:0000256" key="1">
    <source>
        <dbReference type="ARBA" id="ARBA00023015"/>
    </source>
</evidence>
<keyword evidence="1" id="KW-0805">Transcription regulation</keyword>
<evidence type="ECO:0000256" key="2">
    <source>
        <dbReference type="ARBA" id="ARBA00023125"/>
    </source>
</evidence>
<keyword evidence="2" id="KW-0238">DNA-binding</keyword>
<accession>A0ABV3GLG4</accession>
<dbReference type="CDD" id="cd00090">
    <property type="entry name" value="HTH_ARSR"/>
    <property type="match status" value="1"/>
</dbReference>
<dbReference type="EMBL" id="JBFALK010000017">
    <property type="protein sequence ID" value="MEV0972484.1"/>
    <property type="molecule type" value="Genomic_DNA"/>
</dbReference>
<keyword evidence="3" id="KW-0804">Transcription</keyword>
<gene>
    <name evidence="5" type="ORF">AB0I59_28110</name>
</gene>
<dbReference type="PROSITE" id="PS50987">
    <property type="entry name" value="HTH_ARSR_2"/>
    <property type="match status" value="1"/>
</dbReference>
<keyword evidence="6" id="KW-1185">Reference proteome</keyword>
<sequence>MDAVTGLDACTTREPDDARVAATREHLVTPDEASRLADQFRLLGDPTRAQILYALLEAGELCVCDLATVVEVSDTAVSHALRLLRAARIVASRRAGRMIYYRLADAHVRMLLDLSREHLRHGTTGDREERRAGHA</sequence>
<dbReference type="InterPro" id="IPR036388">
    <property type="entry name" value="WH-like_DNA-bd_sf"/>
</dbReference>
<evidence type="ECO:0000259" key="4">
    <source>
        <dbReference type="PROSITE" id="PS50987"/>
    </source>
</evidence>
<evidence type="ECO:0000313" key="5">
    <source>
        <dbReference type="EMBL" id="MEV0972484.1"/>
    </source>
</evidence>
<dbReference type="InterPro" id="IPR001845">
    <property type="entry name" value="HTH_ArsR_DNA-bd_dom"/>
</dbReference>
<dbReference type="PANTHER" id="PTHR43132:SF6">
    <property type="entry name" value="HTH-TYPE TRANSCRIPTIONAL REPRESSOR CZRA"/>
    <property type="match status" value="1"/>
</dbReference>
<dbReference type="PANTHER" id="PTHR43132">
    <property type="entry name" value="ARSENICAL RESISTANCE OPERON REPRESSOR ARSR-RELATED"/>
    <property type="match status" value="1"/>
</dbReference>
<dbReference type="RefSeq" id="WP_061257777.1">
    <property type="nucleotide sequence ID" value="NZ_JBFALK010000017.1"/>
</dbReference>
<evidence type="ECO:0000313" key="6">
    <source>
        <dbReference type="Proteomes" id="UP001551675"/>
    </source>
</evidence>
<reference evidence="5 6" key="1">
    <citation type="submission" date="2024-06" db="EMBL/GenBank/DDBJ databases">
        <title>The Natural Products Discovery Center: Release of the First 8490 Sequenced Strains for Exploring Actinobacteria Biosynthetic Diversity.</title>
        <authorList>
            <person name="Kalkreuter E."/>
            <person name="Kautsar S.A."/>
            <person name="Yang D."/>
            <person name="Bader C.D."/>
            <person name="Teijaro C.N."/>
            <person name="Fluegel L."/>
            <person name="Davis C.M."/>
            <person name="Simpson J.R."/>
            <person name="Lauterbach L."/>
            <person name="Steele A.D."/>
            <person name="Gui C."/>
            <person name="Meng S."/>
            <person name="Li G."/>
            <person name="Viehrig K."/>
            <person name="Ye F."/>
            <person name="Su P."/>
            <person name="Kiefer A.F."/>
            <person name="Nichols A."/>
            <person name="Cepeda A.J."/>
            <person name="Yan W."/>
            <person name="Fan B."/>
            <person name="Jiang Y."/>
            <person name="Adhikari A."/>
            <person name="Zheng C.-J."/>
            <person name="Schuster L."/>
            <person name="Cowan T.M."/>
            <person name="Smanski M.J."/>
            <person name="Chevrette M.G."/>
            <person name="De Carvalho L.P.S."/>
            <person name="Shen B."/>
        </authorList>
    </citation>
    <scope>NUCLEOTIDE SEQUENCE [LARGE SCALE GENOMIC DNA]</scope>
    <source>
        <strain evidence="5 6">NPDC050100</strain>
    </source>
</reference>
<dbReference type="Proteomes" id="UP001551675">
    <property type="component" value="Unassembled WGS sequence"/>
</dbReference>
<protein>
    <submittedName>
        <fullName evidence="5">Metalloregulator ArsR/SmtB family transcription factor</fullName>
    </submittedName>
</protein>
<name>A0ABV3GLG4_MICGL</name>
<dbReference type="InterPro" id="IPR051011">
    <property type="entry name" value="Metal_resp_trans_reg"/>
</dbReference>
<organism evidence="5 6">
    <name type="scientific">Microtetraspora glauca</name>
    <dbReference type="NCBI Taxonomy" id="1996"/>
    <lineage>
        <taxon>Bacteria</taxon>
        <taxon>Bacillati</taxon>
        <taxon>Actinomycetota</taxon>
        <taxon>Actinomycetes</taxon>
        <taxon>Streptosporangiales</taxon>
        <taxon>Streptosporangiaceae</taxon>
        <taxon>Microtetraspora</taxon>
    </lineage>
</organism>
<feature type="domain" description="HTH arsR-type" evidence="4">
    <location>
        <begin position="28"/>
        <end position="123"/>
    </location>
</feature>
<dbReference type="SUPFAM" id="SSF46785">
    <property type="entry name" value="Winged helix' DNA-binding domain"/>
    <property type="match status" value="1"/>
</dbReference>
<dbReference type="SMART" id="SM00418">
    <property type="entry name" value="HTH_ARSR"/>
    <property type="match status" value="1"/>
</dbReference>
<dbReference type="Pfam" id="PF01022">
    <property type="entry name" value="HTH_5"/>
    <property type="match status" value="1"/>
</dbReference>
<proteinExistence type="predicted"/>
<evidence type="ECO:0000256" key="3">
    <source>
        <dbReference type="ARBA" id="ARBA00023163"/>
    </source>
</evidence>
<dbReference type="InterPro" id="IPR036390">
    <property type="entry name" value="WH_DNA-bd_sf"/>
</dbReference>
<comment type="caution">
    <text evidence="5">The sequence shown here is derived from an EMBL/GenBank/DDBJ whole genome shotgun (WGS) entry which is preliminary data.</text>
</comment>
<dbReference type="PRINTS" id="PR00778">
    <property type="entry name" value="HTHARSR"/>
</dbReference>